<dbReference type="Gene3D" id="3.30.1390.10">
    <property type="match status" value="1"/>
</dbReference>
<sequence>MSSVEGSTLTREETDLEAEFSSLPEVQRPYQVVVWNDPVNLMSYVAWVFRTYFGHPRERAHQLMLQVHEQGRAVVATGTREQAERDVTAMHHYGLQATLEES</sequence>
<dbReference type="InterPro" id="IPR014719">
    <property type="entry name" value="Ribosomal_bL12_C/ClpS-like"/>
</dbReference>
<protein>
    <recommendedName>
        <fullName evidence="1">ATP-dependent Clp protease adapter protein ClpS</fullName>
    </recommendedName>
</protein>
<dbReference type="SUPFAM" id="SSF54736">
    <property type="entry name" value="ClpS-like"/>
    <property type="match status" value="1"/>
</dbReference>
<dbReference type="Pfam" id="PF02617">
    <property type="entry name" value="ClpS"/>
    <property type="match status" value="1"/>
</dbReference>
<comment type="function">
    <text evidence="1">Involved in the modulation of the specificity of the ClpAP-mediated ATP-dependent protein degradation.</text>
</comment>
<keyword evidence="3" id="KW-0378">Hydrolase</keyword>
<evidence type="ECO:0000259" key="2">
    <source>
        <dbReference type="Pfam" id="PF02617"/>
    </source>
</evidence>
<evidence type="ECO:0000313" key="4">
    <source>
        <dbReference type="Proteomes" id="UP001500236"/>
    </source>
</evidence>
<evidence type="ECO:0000256" key="1">
    <source>
        <dbReference type="HAMAP-Rule" id="MF_00302"/>
    </source>
</evidence>
<proteinExistence type="inferred from homology"/>
<dbReference type="GO" id="GO:0006508">
    <property type="term" value="P:proteolysis"/>
    <property type="evidence" value="ECO:0007669"/>
    <property type="project" value="UniProtKB-KW"/>
</dbReference>
<dbReference type="InterPro" id="IPR022935">
    <property type="entry name" value="ClpS"/>
</dbReference>
<dbReference type="Proteomes" id="UP001500236">
    <property type="component" value="Unassembled WGS sequence"/>
</dbReference>
<keyword evidence="4" id="KW-1185">Reference proteome</keyword>
<dbReference type="NCBIfam" id="NF000668">
    <property type="entry name" value="PRK00033.1-1"/>
    <property type="match status" value="1"/>
</dbReference>
<comment type="caution">
    <text evidence="3">The sequence shown here is derived from an EMBL/GenBank/DDBJ whole genome shotgun (WGS) entry which is preliminary data.</text>
</comment>
<keyword evidence="3" id="KW-0645">Protease</keyword>
<organism evidence="3 4">
    <name type="scientific">Nesterenkonia aethiopica</name>
    <dbReference type="NCBI Taxonomy" id="269144"/>
    <lineage>
        <taxon>Bacteria</taxon>
        <taxon>Bacillati</taxon>
        <taxon>Actinomycetota</taxon>
        <taxon>Actinomycetes</taxon>
        <taxon>Micrococcales</taxon>
        <taxon>Micrococcaceae</taxon>
        <taxon>Nesterenkonia</taxon>
    </lineage>
</organism>
<accession>A0ABP6M1D7</accession>
<name>A0ABP6M1D7_9MICC</name>
<dbReference type="InterPro" id="IPR003769">
    <property type="entry name" value="ClpS_core"/>
</dbReference>
<gene>
    <name evidence="1 3" type="primary">clpS</name>
    <name evidence="3" type="ORF">GCM10010529_20460</name>
</gene>
<feature type="domain" description="Adaptor protein ClpS core" evidence="2">
    <location>
        <begin position="27"/>
        <end position="97"/>
    </location>
</feature>
<dbReference type="EMBL" id="BAAAVT010000012">
    <property type="protein sequence ID" value="GAA3067690.1"/>
    <property type="molecule type" value="Genomic_DNA"/>
</dbReference>
<evidence type="ECO:0000313" key="3">
    <source>
        <dbReference type="EMBL" id="GAA3067690.1"/>
    </source>
</evidence>
<dbReference type="HAMAP" id="MF_00302">
    <property type="entry name" value="ClpS"/>
    <property type="match status" value="1"/>
</dbReference>
<reference evidence="4" key="1">
    <citation type="journal article" date="2019" name="Int. J. Syst. Evol. Microbiol.">
        <title>The Global Catalogue of Microorganisms (GCM) 10K type strain sequencing project: providing services to taxonomists for standard genome sequencing and annotation.</title>
        <authorList>
            <consortium name="The Broad Institute Genomics Platform"/>
            <consortium name="The Broad Institute Genome Sequencing Center for Infectious Disease"/>
            <person name="Wu L."/>
            <person name="Ma J."/>
        </authorList>
    </citation>
    <scope>NUCLEOTIDE SEQUENCE [LARGE SCALE GENOMIC DNA]</scope>
    <source>
        <strain evidence="4">JCM 14309</strain>
    </source>
</reference>
<dbReference type="PANTHER" id="PTHR33473">
    <property type="entry name" value="ATP-DEPENDENT CLP PROTEASE ADAPTER PROTEIN CLPS1, CHLOROPLASTIC"/>
    <property type="match status" value="1"/>
</dbReference>
<dbReference type="PANTHER" id="PTHR33473:SF19">
    <property type="entry name" value="ATP-DEPENDENT CLP PROTEASE ADAPTER PROTEIN CLPS"/>
    <property type="match status" value="1"/>
</dbReference>
<comment type="subunit">
    <text evidence="1">Binds to the N-terminal domain of the chaperone ClpA.</text>
</comment>
<dbReference type="GO" id="GO:0008233">
    <property type="term" value="F:peptidase activity"/>
    <property type="evidence" value="ECO:0007669"/>
    <property type="project" value="UniProtKB-KW"/>
</dbReference>
<comment type="similarity">
    <text evidence="1">Belongs to the ClpS family.</text>
</comment>
<dbReference type="RefSeq" id="WP_070162090.1">
    <property type="nucleotide sequence ID" value="NZ_BAAAVT010000012.1"/>
</dbReference>